<feature type="compositionally biased region" description="Basic and acidic residues" evidence="1">
    <location>
        <begin position="534"/>
        <end position="549"/>
    </location>
</feature>
<evidence type="ECO:0000259" key="2">
    <source>
        <dbReference type="Pfam" id="PF24209"/>
    </source>
</evidence>
<comment type="caution">
    <text evidence="3">The sequence shown here is derived from an EMBL/GenBank/DDBJ whole genome shotgun (WGS) entry which is preliminary data.</text>
</comment>
<evidence type="ECO:0000313" key="3">
    <source>
        <dbReference type="EMBL" id="GBB86953.1"/>
    </source>
</evidence>
<protein>
    <recommendedName>
        <fullName evidence="2">DUF7431 domain-containing protein</fullName>
    </recommendedName>
</protein>
<feature type="region of interest" description="Disordered" evidence="1">
    <location>
        <begin position="531"/>
        <end position="550"/>
    </location>
</feature>
<sequence length="690" mass="80175">MVHIHIEIEDSKSKLDSLDLKKTLIETRKKLEAHKIINDGLLFSKKTEQEFYEIVRDSEAEFFLEDIVEIINDNSMQIYLRKKSELDWNILNNKYKLDYGCIMSFDGNKRANKRAFNMKNCEINHINDKGFKKGKFGFESKEDWMKKTNLFINDDDINIGIMDYVKVGFSYSQNENFTEEVKSTYKYIEFGKVLLKFDEHLLEPTEEFIKAVNNAIVSENPGDEFKKIIEEYGQFIPTEVILGGRVYFEDTNKSSENFTSKDVSVNINKIRGNYTNTKKVSKFYNFNYVKLLGGKHPDGKDFDENAEKDWIESLKDSQNWDCIEFRKPIGIFQFLPDDLRKKSFTSIGKKILYMGTEDCDYDLCMPGMYRNFGLDNIPSRISRIIQKNKDADCDIFATAIDIEDSKNVFFNCQIYDNTEGKPSIIIHGIQKEFQSRTYKLKVGLMVIGYDIDFGFILSDTEVKLIKKECDSPNQYSKKLQLGQLGRNLHDLIAKKDLFFGIPILSDFNFSKNSITIGHNFYDTYLDIEEEKQENEEGKEKGKEGGDGKGRSKSIIDTFSYCSKTNCYIELPKFTFCTFIIPNNSTNSTYKTHKLIPYEFNKFSMGNNLFIDLKRKFTSQSASNINPKCVSLYLSKENNYYPIFLSQNSKEINIEYVECKCNNTCSICKERTSRISEKDNAICIVYHLSDN</sequence>
<evidence type="ECO:0000256" key="1">
    <source>
        <dbReference type="SAM" id="MobiDB-lite"/>
    </source>
</evidence>
<dbReference type="STRING" id="94130.A0A2Z6Q9Y0"/>
<dbReference type="OrthoDB" id="2387130at2759"/>
<proteinExistence type="predicted"/>
<dbReference type="Proteomes" id="UP000247702">
    <property type="component" value="Unassembled WGS sequence"/>
</dbReference>
<dbReference type="EMBL" id="BLAL01000004">
    <property type="protein sequence ID" value="GES72824.1"/>
    <property type="molecule type" value="Genomic_DNA"/>
</dbReference>
<feature type="domain" description="DUF7431" evidence="2">
    <location>
        <begin position="351"/>
        <end position="523"/>
    </location>
</feature>
<dbReference type="EMBL" id="BEXD01000380">
    <property type="protein sequence ID" value="GBB86953.1"/>
    <property type="molecule type" value="Genomic_DNA"/>
</dbReference>
<organism evidence="3 5">
    <name type="scientific">Rhizophagus clarus</name>
    <dbReference type="NCBI Taxonomy" id="94130"/>
    <lineage>
        <taxon>Eukaryota</taxon>
        <taxon>Fungi</taxon>
        <taxon>Fungi incertae sedis</taxon>
        <taxon>Mucoromycota</taxon>
        <taxon>Glomeromycotina</taxon>
        <taxon>Glomeromycetes</taxon>
        <taxon>Glomerales</taxon>
        <taxon>Glomeraceae</taxon>
        <taxon>Rhizophagus</taxon>
    </lineage>
</organism>
<dbReference type="Proteomes" id="UP000615446">
    <property type="component" value="Unassembled WGS sequence"/>
</dbReference>
<dbReference type="AlphaFoldDB" id="A0A2Z6Q9Y0"/>
<dbReference type="InterPro" id="IPR055854">
    <property type="entry name" value="DUF7431"/>
</dbReference>
<reference evidence="3 5" key="1">
    <citation type="submission" date="2017-11" db="EMBL/GenBank/DDBJ databases">
        <title>The genome of Rhizophagus clarus HR1 reveals common genetic basis of auxotrophy among arbuscular mycorrhizal fungi.</title>
        <authorList>
            <person name="Kobayashi Y."/>
        </authorList>
    </citation>
    <scope>NUCLEOTIDE SEQUENCE [LARGE SCALE GENOMIC DNA]</scope>
    <source>
        <strain evidence="3 5">HR1</strain>
    </source>
</reference>
<gene>
    <name evidence="4" type="ORF">RCL2_000037100</name>
    <name evidence="3" type="ORF">RclHR1_01340020</name>
</gene>
<dbReference type="Pfam" id="PF24209">
    <property type="entry name" value="DUF7431"/>
    <property type="match status" value="2"/>
</dbReference>
<reference evidence="4" key="2">
    <citation type="submission" date="2019-10" db="EMBL/GenBank/DDBJ databases">
        <title>Conservation and host-specific expression of non-tandemly repeated heterogenous ribosome RNA gene in arbuscular mycorrhizal fungi.</title>
        <authorList>
            <person name="Maeda T."/>
            <person name="Kobayashi Y."/>
            <person name="Nakagawa T."/>
            <person name="Ezawa T."/>
            <person name="Yamaguchi K."/>
            <person name="Bino T."/>
            <person name="Nishimoto Y."/>
            <person name="Shigenobu S."/>
            <person name="Kawaguchi M."/>
        </authorList>
    </citation>
    <scope>NUCLEOTIDE SEQUENCE</scope>
    <source>
        <strain evidence="4">HR1</strain>
    </source>
</reference>
<accession>A0A2Z6Q9Y0</accession>
<evidence type="ECO:0000313" key="5">
    <source>
        <dbReference type="Proteomes" id="UP000247702"/>
    </source>
</evidence>
<name>A0A2Z6Q9Y0_9GLOM</name>
<evidence type="ECO:0000313" key="4">
    <source>
        <dbReference type="EMBL" id="GES72824.1"/>
    </source>
</evidence>
<feature type="domain" description="DUF7431" evidence="2">
    <location>
        <begin position="552"/>
        <end position="664"/>
    </location>
</feature>
<keyword evidence="5" id="KW-1185">Reference proteome</keyword>